<gene>
    <name evidence="1" type="ORF">THAOC_31058</name>
</gene>
<proteinExistence type="predicted"/>
<protein>
    <submittedName>
        <fullName evidence="1">Uncharacterized protein</fullName>
    </submittedName>
</protein>
<sequence length="200" mass="22032">MTSSPDDWKMVTIVSQNAGGVQEEECHIELGKDDAGNLTTSAWVPPLSHFFHTGRNEPNFVPIITQKFNVRNPNKSYNHIVDFINERPLRAQFPRNLVSSISGVPLRTLPEVQTSRDQFSAGYSRVKPLHPDQTCFQAGIPPYSGPCAVTNGFPVVELDSDADVKRWIAEQMAGAPAREIAAAQHNYSISAEQDQSALSV</sequence>
<keyword evidence="2" id="KW-1185">Reference proteome</keyword>
<dbReference type="Proteomes" id="UP000266841">
    <property type="component" value="Unassembled WGS sequence"/>
</dbReference>
<name>K0RTJ4_THAOC</name>
<feature type="non-terminal residue" evidence="1">
    <location>
        <position position="200"/>
    </location>
</feature>
<accession>K0RTJ4</accession>
<evidence type="ECO:0000313" key="2">
    <source>
        <dbReference type="Proteomes" id="UP000266841"/>
    </source>
</evidence>
<evidence type="ECO:0000313" key="1">
    <source>
        <dbReference type="EMBL" id="EJK50012.1"/>
    </source>
</evidence>
<organism evidence="1 2">
    <name type="scientific">Thalassiosira oceanica</name>
    <name type="common">Marine diatom</name>
    <dbReference type="NCBI Taxonomy" id="159749"/>
    <lineage>
        <taxon>Eukaryota</taxon>
        <taxon>Sar</taxon>
        <taxon>Stramenopiles</taxon>
        <taxon>Ochrophyta</taxon>
        <taxon>Bacillariophyta</taxon>
        <taxon>Coscinodiscophyceae</taxon>
        <taxon>Thalassiosirophycidae</taxon>
        <taxon>Thalassiosirales</taxon>
        <taxon>Thalassiosiraceae</taxon>
        <taxon>Thalassiosira</taxon>
    </lineage>
</organism>
<dbReference type="AlphaFoldDB" id="K0RTJ4"/>
<comment type="caution">
    <text evidence="1">The sequence shown here is derived from an EMBL/GenBank/DDBJ whole genome shotgun (WGS) entry which is preliminary data.</text>
</comment>
<dbReference type="EMBL" id="AGNL01044266">
    <property type="protein sequence ID" value="EJK50012.1"/>
    <property type="molecule type" value="Genomic_DNA"/>
</dbReference>
<reference evidence="1 2" key="1">
    <citation type="journal article" date="2012" name="Genome Biol.">
        <title>Genome and low-iron response of an oceanic diatom adapted to chronic iron limitation.</title>
        <authorList>
            <person name="Lommer M."/>
            <person name="Specht M."/>
            <person name="Roy A.S."/>
            <person name="Kraemer L."/>
            <person name="Andreson R."/>
            <person name="Gutowska M.A."/>
            <person name="Wolf J."/>
            <person name="Bergner S.V."/>
            <person name="Schilhabel M.B."/>
            <person name="Klostermeier U.C."/>
            <person name="Beiko R.G."/>
            <person name="Rosenstiel P."/>
            <person name="Hippler M."/>
            <person name="Laroche J."/>
        </authorList>
    </citation>
    <scope>NUCLEOTIDE SEQUENCE [LARGE SCALE GENOMIC DNA]</scope>
    <source>
        <strain evidence="1 2">CCMP1005</strain>
    </source>
</reference>